<proteinExistence type="predicted"/>
<accession>A0A914GRH6</accession>
<evidence type="ECO:0000313" key="3">
    <source>
        <dbReference type="WBParaSite" id="Gr19_v10_g10629.t1"/>
    </source>
</evidence>
<name>A0A914GRH6_GLORO</name>
<evidence type="ECO:0000256" key="1">
    <source>
        <dbReference type="SAM" id="MobiDB-lite"/>
    </source>
</evidence>
<feature type="region of interest" description="Disordered" evidence="1">
    <location>
        <begin position="1"/>
        <end position="31"/>
    </location>
</feature>
<protein>
    <submittedName>
        <fullName evidence="3">Uncharacterized protein</fullName>
    </submittedName>
</protein>
<keyword evidence="2" id="KW-1185">Reference proteome</keyword>
<dbReference type="WBParaSite" id="Gr19_v10_g10629.t1">
    <property type="protein sequence ID" value="Gr19_v10_g10629.t1"/>
    <property type="gene ID" value="Gr19_v10_g10629"/>
</dbReference>
<dbReference type="AlphaFoldDB" id="A0A914GRH6"/>
<dbReference type="Proteomes" id="UP000887572">
    <property type="component" value="Unplaced"/>
</dbReference>
<sequence>MGGKMGKKDETVGKVQKKEEREENGVGLAGREQEEWKQLAFILDAAARPTADGHDQAKESPMPPVNACTKCAYIDL</sequence>
<organism evidence="2 3">
    <name type="scientific">Globodera rostochiensis</name>
    <name type="common">Golden nematode worm</name>
    <name type="synonym">Heterodera rostochiensis</name>
    <dbReference type="NCBI Taxonomy" id="31243"/>
    <lineage>
        <taxon>Eukaryota</taxon>
        <taxon>Metazoa</taxon>
        <taxon>Ecdysozoa</taxon>
        <taxon>Nematoda</taxon>
        <taxon>Chromadorea</taxon>
        <taxon>Rhabditida</taxon>
        <taxon>Tylenchina</taxon>
        <taxon>Tylenchomorpha</taxon>
        <taxon>Tylenchoidea</taxon>
        <taxon>Heteroderidae</taxon>
        <taxon>Heteroderinae</taxon>
        <taxon>Globodera</taxon>
    </lineage>
</organism>
<feature type="compositionally biased region" description="Basic and acidic residues" evidence="1">
    <location>
        <begin position="1"/>
        <end position="24"/>
    </location>
</feature>
<evidence type="ECO:0000313" key="2">
    <source>
        <dbReference type="Proteomes" id="UP000887572"/>
    </source>
</evidence>
<reference evidence="3" key="1">
    <citation type="submission" date="2022-11" db="UniProtKB">
        <authorList>
            <consortium name="WormBaseParasite"/>
        </authorList>
    </citation>
    <scope>IDENTIFICATION</scope>
</reference>